<dbReference type="Pfam" id="PF13011">
    <property type="entry name" value="LZ_Tnp_IS481"/>
    <property type="match status" value="1"/>
</dbReference>
<organism evidence="2 3">
    <name type="scientific">Streptoalloteichus tenebrarius (strain ATCC 17920 / DSM 40477 / JCM 4838 / CBS 697.72 / NBRC 16177 / NCIMB 11028 / NRRL B-12390 / A12253. 1 / ISP 5477)</name>
    <name type="common">Streptomyces tenebrarius</name>
    <dbReference type="NCBI Taxonomy" id="1933"/>
    <lineage>
        <taxon>Bacteria</taxon>
        <taxon>Bacillati</taxon>
        <taxon>Actinomycetota</taxon>
        <taxon>Actinomycetes</taxon>
        <taxon>Pseudonocardiales</taxon>
        <taxon>Pseudonocardiaceae</taxon>
        <taxon>Streptoalloteichus</taxon>
    </lineage>
</organism>
<proteinExistence type="predicted"/>
<keyword evidence="3" id="KW-1185">Reference proteome</keyword>
<reference evidence="2 3" key="1">
    <citation type="submission" date="2022-06" db="EMBL/GenBank/DDBJ databases">
        <title>Genomic Encyclopedia of Archaeal and Bacterial Type Strains, Phase II (KMG-II): from individual species to whole genera.</title>
        <authorList>
            <person name="Goeker M."/>
        </authorList>
    </citation>
    <scope>NUCLEOTIDE SEQUENCE [LARGE SCALE GENOMIC DNA]</scope>
    <source>
        <strain evidence="2 3">DSM 40477</strain>
    </source>
</reference>
<evidence type="ECO:0000313" key="3">
    <source>
        <dbReference type="Proteomes" id="UP001205311"/>
    </source>
</evidence>
<dbReference type="InterPro" id="IPR024967">
    <property type="entry name" value="DNA-bd_IS481-type"/>
</dbReference>
<accession>A0ABT1HWK2</accession>
<dbReference type="Proteomes" id="UP001205311">
    <property type="component" value="Unassembled WGS sequence"/>
</dbReference>
<dbReference type="EMBL" id="JAMTCP010000021">
    <property type="protein sequence ID" value="MCP2259885.1"/>
    <property type="molecule type" value="Genomic_DNA"/>
</dbReference>
<gene>
    <name evidence="2" type="ORF">LX15_003594</name>
</gene>
<sequence length="70" mass="7707">MDRDVDTDQRKPLVTHAHTPLTPLGRLRLARCVVDEGWPLRLAAESKSGVSTAKRWADRCRVQGVSGVAV</sequence>
<name>A0ABT1HWK2_STRSD</name>
<feature type="domain" description="DNA-binding" evidence="1">
    <location>
        <begin position="15"/>
        <end position="68"/>
    </location>
</feature>
<comment type="caution">
    <text evidence="2">The sequence shown here is derived from an EMBL/GenBank/DDBJ whole genome shotgun (WGS) entry which is preliminary data.</text>
</comment>
<evidence type="ECO:0000259" key="1">
    <source>
        <dbReference type="Pfam" id="PF13011"/>
    </source>
</evidence>
<evidence type="ECO:0000313" key="2">
    <source>
        <dbReference type="EMBL" id="MCP2259885.1"/>
    </source>
</evidence>
<protein>
    <submittedName>
        <fullName evidence="2">Leucine-zipper of insertion element IS481</fullName>
    </submittedName>
</protein>